<organism evidence="5 6">
    <name type="scientific">Actinacidiphila oryziradicis</name>
    <dbReference type="NCBI Taxonomy" id="2571141"/>
    <lineage>
        <taxon>Bacteria</taxon>
        <taxon>Bacillati</taxon>
        <taxon>Actinomycetota</taxon>
        <taxon>Actinomycetes</taxon>
        <taxon>Kitasatosporales</taxon>
        <taxon>Streptomycetaceae</taxon>
        <taxon>Actinacidiphila</taxon>
    </lineage>
</organism>
<feature type="compositionally biased region" description="Low complexity" evidence="3">
    <location>
        <begin position="31"/>
        <end position="48"/>
    </location>
</feature>
<dbReference type="Pfam" id="PF00202">
    <property type="entry name" value="Aminotran_3"/>
    <property type="match status" value="1"/>
</dbReference>
<keyword evidence="2" id="KW-0663">Pyridoxal phosphate</keyword>
<proteinExistence type="inferred from homology"/>
<comment type="similarity">
    <text evidence="1">Belongs to the class-III pyridoxal-phosphate-dependent aminotransferase family.</text>
</comment>
<feature type="compositionally biased region" description="Basic and acidic residues" evidence="3">
    <location>
        <begin position="16"/>
        <end position="25"/>
    </location>
</feature>
<dbReference type="Proteomes" id="UP000305778">
    <property type="component" value="Unassembled WGS sequence"/>
</dbReference>
<accession>A0A4V5MZM4</accession>
<dbReference type="InterPro" id="IPR005814">
    <property type="entry name" value="Aminotrans_3"/>
</dbReference>
<keyword evidence="5" id="KW-0032">Aminotransferase</keyword>
<dbReference type="EMBL" id="SUMC01000028">
    <property type="protein sequence ID" value="TKA08739.1"/>
    <property type="molecule type" value="Genomic_DNA"/>
</dbReference>
<dbReference type="Pfam" id="PF01636">
    <property type="entry name" value="APH"/>
    <property type="match status" value="1"/>
</dbReference>
<comment type="caution">
    <text evidence="5">The sequence shown here is derived from an EMBL/GenBank/DDBJ whole genome shotgun (WGS) entry which is preliminary data.</text>
</comment>
<dbReference type="NCBIfam" id="NF004800">
    <property type="entry name" value="PRK06149.1"/>
    <property type="match status" value="1"/>
</dbReference>
<dbReference type="PANTHER" id="PTHR45688:SF13">
    <property type="entry name" value="ALANINE--GLYOXYLATE AMINOTRANSFERASE 2-LIKE"/>
    <property type="match status" value="1"/>
</dbReference>
<feature type="region of interest" description="Disordered" evidence="3">
    <location>
        <begin position="1"/>
        <end position="54"/>
    </location>
</feature>
<dbReference type="AlphaFoldDB" id="A0A4V5MZM4"/>
<dbReference type="Gene3D" id="3.90.1200.10">
    <property type="match status" value="1"/>
</dbReference>
<dbReference type="PROSITE" id="PS00600">
    <property type="entry name" value="AA_TRANSFER_CLASS_3"/>
    <property type="match status" value="1"/>
</dbReference>
<evidence type="ECO:0000256" key="3">
    <source>
        <dbReference type="SAM" id="MobiDB-lite"/>
    </source>
</evidence>
<evidence type="ECO:0000313" key="5">
    <source>
        <dbReference type="EMBL" id="TKA08739.1"/>
    </source>
</evidence>
<feature type="domain" description="Aminoglycoside phosphotransferase" evidence="4">
    <location>
        <begin position="105"/>
        <end position="335"/>
    </location>
</feature>
<keyword evidence="5" id="KW-0808">Transferase</keyword>
<dbReference type="GO" id="GO:0030170">
    <property type="term" value="F:pyridoxal phosphate binding"/>
    <property type="evidence" value="ECO:0007669"/>
    <property type="project" value="InterPro"/>
</dbReference>
<evidence type="ECO:0000259" key="4">
    <source>
        <dbReference type="Pfam" id="PF01636"/>
    </source>
</evidence>
<dbReference type="PANTHER" id="PTHR45688">
    <property type="match status" value="1"/>
</dbReference>
<protein>
    <submittedName>
        <fullName evidence="5">Aminotransferase</fullName>
    </submittedName>
</protein>
<dbReference type="InterPro" id="IPR015421">
    <property type="entry name" value="PyrdxlP-dep_Trfase_major"/>
</dbReference>
<dbReference type="Gene3D" id="3.90.1150.10">
    <property type="entry name" value="Aspartate Aminotransferase, domain 1"/>
    <property type="match status" value="1"/>
</dbReference>
<sequence length="1047" mass="111953">MSRTAKAARQRPVTSIREREPKLRLSECALPARGAGRSGAASPPGVAPHDIPTPASRLRTRGAARVNADSTSNFFDHPALPAPRISTEQARDVARDLFGVDGPIRSLGSQQDANFLVTAEDGTRYVLKVSNPAFARPELLAQDAAVAHIASGETSVRVPQARRGTDGHTVQRIVIDGQELRVRLLDYLDGHPLTGGAYLSPDVVAALGATAGRISLALRDFSHPGAERVLQWDVRHALPVVEQLAEHVRGAGRADQVRAAARRARRIVSGYADRLPMQVIHGDITDDNVVCRPGPDGRARPEGVIDFGDLMRSWAVGDLAVTCSSLLHHYGASPASTVPAVRAFHRVRPLAEAEVDVVWPLVVLRAAVLVVSGHHSASIDAGNDYAVGNLDHEWTIFQQAVSVPMEVMTAVLRRALGLPLPRAAACPEPQSALLPLVGGPTATLDLSVTSEQLDGGRWTDPDAERAIAEAALRDGAGAAVTRYGERRLTRSRRDSVSVPPTVALAVEVHLSGPTPVHAPWSGEIDAGRDGALVVRSDGAELLLGGLLPAVSAGEPVMAGQLLGEVAGADGAPVLRVQLSTLRGLPVPGFTTPELAAGWEAVCPDPTTLLGTAPALTDDTGEVEGLLRRRSEAFATVQEHYYREPPRIERGWRHHLLDTDGRAYLDMINNVAVLGHGHPRLAAAVARQLHRLNTNSRFHYGAVVELSERLAAALPAPLDTVFLVNSGTEANDLALRLAWAWAGRREVVAVREAYHGWSDATDAISTSVADNPDALGTRPGWVHTVPAPNSYRGAYRRADTARYGQEAAASIRDLTAQGLPPAAFIAEPYYGNAGGMALPDGYLAGVYEAVREAGGLCVADEVQVGFGRLGEYFWGFEQQGVVPDVVTVAKAMGNGHPLGAVITRRDIAEHYRSEGYFFSSAGGSPVSSVVGLTVMDILRDEKLQENARTVGAHLRSRLLELADRHPLIGAVHGTGLYVGVELVRDHQERTPAPEETAAICERMRELGVIVQPTSDRMCVLKIKPPLCLTRESADFFVDTLDSVLREGW</sequence>
<dbReference type="SUPFAM" id="SSF56112">
    <property type="entry name" value="Protein kinase-like (PK-like)"/>
    <property type="match status" value="1"/>
</dbReference>
<gene>
    <name evidence="5" type="ORF">FCI23_26755</name>
</gene>
<evidence type="ECO:0000256" key="1">
    <source>
        <dbReference type="ARBA" id="ARBA00008954"/>
    </source>
</evidence>
<dbReference type="InterPro" id="IPR015422">
    <property type="entry name" value="PyrdxlP-dep_Trfase_small"/>
</dbReference>
<dbReference type="InterPro" id="IPR015424">
    <property type="entry name" value="PyrdxlP-dep_Trfase"/>
</dbReference>
<dbReference type="Gene3D" id="3.40.640.10">
    <property type="entry name" value="Type I PLP-dependent aspartate aminotransferase-like (Major domain)"/>
    <property type="match status" value="1"/>
</dbReference>
<dbReference type="InterPro" id="IPR002575">
    <property type="entry name" value="Aminoglycoside_PTrfase"/>
</dbReference>
<dbReference type="CDD" id="cd00610">
    <property type="entry name" value="OAT_like"/>
    <property type="match status" value="1"/>
</dbReference>
<dbReference type="OrthoDB" id="9801834at2"/>
<keyword evidence="6" id="KW-1185">Reference proteome</keyword>
<dbReference type="InterPro" id="IPR011009">
    <property type="entry name" value="Kinase-like_dom_sf"/>
</dbReference>
<dbReference type="InterPro" id="IPR049704">
    <property type="entry name" value="Aminotrans_3_PPA_site"/>
</dbReference>
<reference evidence="5 6" key="1">
    <citation type="submission" date="2019-04" db="EMBL/GenBank/DDBJ databases">
        <title>Streptomyces oryziradicis sp. nov., a novel actinomycete isolated from rhizosphere soil of rice (Oryza sativa L.).</title>
        <authorList>
            <person name="Li C."/>
        </authorList>
    </citation>
    <scope>NUCLEOTIDE SEQUENCE [LARGE SCALE GENOMIC DNA]</scope>
    <source>
        <strain evidence="5 6">NEAU-C40</strain>
    </source>
</reference>
<evidence type="ECO:0000256" key="2">
    <source>
        <dbReference type="ARBA" id="ARBA00022898"/>
    </source>
</evidence>
<name>A0A4V5MZM4_9ACTN</name>
<evidence type="ECO:0000313" key="6">
    <source>
        <dbReference type="Proteomes" id="UP000305778"/>
    </source>
</evidence>
<dbReference type="SUPFAM" id="SSF53383">
    <property type="entry name" value="PLP-dependent transferases"/>
    <property type="match status" value="1"/>
</dbReference>
<dbReference type="GO" id="GO:0008483">
    <property type="term" value="F:transaminase activity"/>
    <property type="evidence" value="ECO:0007669"/>
    <property type="project" value="UniProtKB-KW"/>
</dbReference>